<dbReference type="EC" id="1.5.1.38" evidence="2"/>
<protein>
    <submittedName>
        <fullName evidence="2">NADPH-flavin oxidoreductase</fullName>
        <ecNumber evidence="2">1.5.1.38</ecNumber>
    </submittedName>
</protein>
<sequence>MLETILARRSIRKYTGEPVTPEALDRIMRAAMSTPSACDCRPWEFVVVRDAAKKKELAGLGKYTGMAAGADLLIFVCAVPERQAICPGFFPQDCGAVCQSILLQVTAEGLGGVWCGIYPGEEMMTKTARALAVPDDVIPFAMICLGHPAEHPAPRDRYEETRIHYENW</sequence>
<dbReference type="InterPro" id="IPR029479">
    <property type="entry name" value="Nitroreductase"/>
</dbReference>
<dbReference type="AlphaFoldDB" id="A0A645A2R8"/>
<dbReference type="EMBL" id="VSSQ01011635">
    <property type="protein sequence ID" value="MPM47322.1"/>
    <property type="molecule type" value="Genomic_DNA"/>
</dbReference>
<dbReference type="Gene3D" id="3.40.109.10">
    <property type="entry name" value="NADH Oxidase"/>
    <property type="match status" value="1"/>
</dbReference>
<dbReference type="PANTHER" id="PTHR23026:SF123">
    <property type="entry name" value="NAD(P)H NITROREDUCTASE RV3131-RELATED"/>
    <property type="match status" value="1"/>
</dbReference>
<name>A0A645A2R8_9ZZZZ</name>
<dbReference type="InterPro" id="IPR050627">
    <property type="entry name" value="Nitroreductase/BluB"/>
</dbReference>
<dbReference type="InterPro" id="IPR000415">
    <property type="entry name" value="Nitroreductase-like"/>
</dbReference>
<dbReference type="SUPFAM" id="SSF55469">
    <property type="entry name" value="FMN-dependent nitroreductase-like"/>
    <property type="match status" value="1"/>
</dbReference>
<reference evidence="2" key="1">
    <citation type="submission" date="2019-08" db="EMBL/GenBank/DDBJ databases">
        <authorList>
            <person name="Kucharzyk K."/>
            <person name="Murdoch R.W."/>
            <person name="Higgins S."/>
            <person name="Loffler F."/>
        </authorList>
    </citation>
    <scope>NUCLEOTIDE SEQUENCE</scope>
</reference>
<organism evidence="2">
    <name type="scientific">bioreactor metagenome</name>
    <dbReference type="NCBI Taxonomy" id="1076179"/>
    <lineage>
        <taxon>unclassified sequences</taxon>
        <taxon>metagenomes</taxon>
        <taxon>ecological metagenomes</taxon>
    </lineage>
</organism>
<dbReference type="GO" id="GO:0052873">
    <property type="term" value="F:FMN reductase (NADPH) activity"/>
    <property type="evidence" value="ECO:0007669"/>
    <property type="project" value="UniProtKB-EC"/>
</dbReference>
<feature type="domain" description="Nitroreductase" evidence="1">
    <location>
        <begin position="66"/>
        <end position="147"/>
    </location>
</feature>
<evidence type="ECO:0000259" key="1">
    <source>
        <dbReference type="Pfam" id="PF00881"/>
    </source>
</evidence>
<dbReference type="Pfam" id="PF00881">
    <property type="entry name" value="Nitroreductase"/>
    <property type="match status" value="2"/>
</dbReference>
<dbReference type="PANTHER" id="PTHR23026">
    <property type="entry name" value="NADPH NITROREDUCTASE"/>
    <property type="match status" value="1"/>
</dbReference>
<evidence type="ECO:0000313" key="2">
    <source>
        <dbReference type="EMBL" id="MPM47322.1"/>
    </source>
</evidence>
<feature type="domain" description="Nitroreductase" evidence="1">
    <location>
        <begin position="5"/>
        <end position="58"/>
    </location>
</feature>
<accession>A0A645A2R8</accession>
<comment type="caution">
    <text evidence="2">The sequence shown here is derived from an EMBL/GenBank/DDBJ whole genome shotgun (WGS) entry which is preliminary data.</text>
</comment>
<keyword evidence="2" id="KW-0560">Oxidoreductase</keyword>
<gene>
    <name evidence="2" type="primary">frp_1</name>
    <name evidence="2" type="ORF">SDC9_94031</name>
</gene>
<proteinExistence type="predicted"/>